<feature type="compositionally biased region" description="Pro residues" evidence="5">
    <location>
        <begin position="144"/>
        <end position="156"/>
    </location>
</feature>
<evidence type="ECO:0000313" key="8">
    <source>
        <dbReference type="Proteomes" id="UP001500556"/>
    </source>
</evidence>
<dbReference type="PANTHER" id="PTHR42847">
    <property type="entry name" value="ALKANESULFONATE MONOOXYGENASE"/>
    <property type="match status" value="1"/>
</dbReference>
<dbReference type="Pfam" id="PF00296">
    <property type="entry name" value="Bac_luciferase"/>
    <property type="match status" value="1"/>
</dbReference>
<comment type="caution">
    <text evidence="7">The sequence shown here is derived from an EMBL/GenBank/DDBJ whole genome shotgun (WGS) entry which is preliminary data.</text>
</comment>
<evidence type="ECO:0000256" key="4">
    <source>
        <dbReference type="ARBA" id="ARBA00023033"/>
    </source>
</evidence>
<dbReference type="InterPro" id="IPR011251">
    <property type="entry name" value="Luciferase-like_dom"/>
</dbReference>
<name>A0ABP8XXZ8_9MICO</name>
<keyword evidence="3" id="KW-0560">Oxidoreductase</keyword>
<feature type="region of interest" description="Disordered" evidence="5">
    <location>
        <begin position="132"/>
        <end position="156"/>
    </location>
</feature>
<evidence type="ECO:0000313" key="7">
    <source>
        <dbReference type="EMBL" id="GAA4716128.1"/>
    </source>
</evidence>
<dbReference type="SUPFAM" id="SSF51679">
    <property type="entry name" value="Bacterial luciferase-like"/>
    <property type="match status" value="1"/>
</dbReference>
<feature type="domain" description="Luciferase-like" evidence="6">
    <location>
        <begin position="6"/>
        <end position="163"/>
    </location>
</feature>
<accession>A0ABP8XXZ8</accession>
<evidence type="ECO:0000256" key="3">
    <source>
        <dbReference type="ARBA" id="ARBA00023002"/>
    </source>
</evidence>
<dbReference type="EMBL" id="BAABLO010000004">
    <property type="protein sequence ID" value="GAA4716128.1"/>
    <property type="molecule type" value="Genomic_DNA"/>
</dbReference>
<dbReference type="Gene3D" id="3.20.20.30">
    <property type="entry name" value="Luciferase-like domain"/>
    <property type="match status" value="1"/>
</dbReference>
<evidence type="ECO:0000256" key="1">
    <source>
        <dbReference type="ARBA" id="ARBA00022630"/>
    </source>
</evidence>
<keyword evidence="2" id="KW-0288">FMN</keyword>
<evidence type="ECO:0000256" key="2">
    <source>
        <dbReference type="ARBA" id="ARBA00022643"/>
    </source>
</evidence>
<organism evidence="7 8">
    <name type="scientific">Pedococcus ginsenosidimutans</name>
    <dbReference type="NCBI Taxonomy" id="490570"/>
    <lineage>
        <taxon>Bacteria</taxon>
        <taxon>Bacillati</taxon>
        <taxon>Actinomycetota</taxon>
        <taxon>Actinomycetes</taxon>
        <taxon>Micrococcales</taxon>
        <taxon>Intrasporangiaceae</taxon>
        <taxon>Pedococcus</taxon>
    </lineage>
</organism>
<dbReference type="InterPro" id="IPR036661">
    <property type="entry name" value="Luciferase-like_sf"/>
</dbReference>
<protein>
    <submittedName>
        <fullName evidence="7">LLM class flavin-dependent oxidoreductase</fullName>
    </submittedName>
</protein>
<keyword evidence="4" id="KW-0503">Monooxygenase</keyword>
<dbReference type="PANTHER" id="PTHR42847:SF4">
    <property type="entry name" value="ALKANESULFONATE MONOOXYGENASE-RELATED"/>
    <property type="match status" value="1"/>
</dbReference>
<sequence length="287" mass="31049">MVPFADAREFAELAALGEQRGWDGVFTWESLFGVHAWVTLGAAAMTTSRIRLGTLLTPVSRHRPWDLASMMGTVDRLSGGRVVMCAGLGALHPGWTRFEPDEGRRLRAEKLDEGLAVLSGLLADEELTFDGRHFSVGPTGQGGPPGPPPPAQRPHPPIWLVGAFRRGRTRQPSLERAARWDGLLVSVVGDEPLEPGAAVDLETYGRVVRTVRGMREDAGLPWDGYDVVVEADSSGEFVQLEGTPADWQEAGATWWVESWWSVPPGPHGLAEVRRRIEAGPPAGPSGS</sequence>
<proteinExistence type="predicted"/>
<gene>
    <name evidence="7" type="ORF">GCM10025782_11320</name>
</gene>
<reference evidence="8" key="1">
    <citation type="journal article" date="2019" name="Int. J. Syst. Evol. Microbiol.">
        <title>The Global Catalogue of Microorganisms (GCM) 10K type strain sequencing project: providing services to taxonomists for standard genome sequencing and annotation.</title>
        <authorList>
            <consortium name="The Broad Institute Genomics Platform"/>
            <consortium name="The Broad Institute Genome Sequencing Center for Infectious Disease"/>
            <person name="Wu L."/>
            <person name="Ma J."/>
        </authorList>
    </citation>
    <scope>NUCLEOTIDE SEQUENCE [LARGE SCALE GENOMIC DNA]</scope>
    <source>
        <strain evidence="8">JCM 18961</strain>
    </source>
</reference>
<evidence type="ECO:0000256" key="5">
    <source>
        <dbReference type="SAM" id="MobiDB-lite"/>
    </source>
</evidence>
<evidence type="ECO:0000259" key="6">
    <source>
        <dbReference type="Pfam" id="PF00296"/>
    </source>
</evidence>
<keyword evidence="1" id="KW-0285">Flavoprotein</keyword>
<keyword evidence="8" id="KW-1185">Reference proteome</keyword>
<dbReference type="InterPro" id="IPR050172">
    <property type="entry name" value="SsuD_RutA_monooxygenase"/>
</dbReference>
<dbReference type="Proteomes" id="UP001500556">
    <property type="component" value="Unassembled WGS sequence"/>
</dbReference>